<dbReference type="InterPro" id="IPR042185">
    <property type="entry name" value="Serpin_sf_2"/>
</dbReference>
<evidence type="ECO:0000259" key="5">
    <source>
        <dbReference type="SMART" id="SM00093"/>
    </source>
</evidence>
<keyword evidence="1" id="KW-0646">Protease inhibitor</keyword>
<evidence type="ECO:0000313" key="6">
    <source>
        <dbReference type="EMBL" id="KAL0810761.1"/>
    </source>
</evidence>
<dbReference type="PANTHER" id="PTHR11461">
    <property type="entry name" value="SERINE PROTEASE INHIBITOR, SERPIN"/>
    <property type="match status" value="1"/>
</dbReference>
<dbReference type="PANTHER" id="PTHR11461:SF367">
    <property type="entry name" value="GH21475P-RELATED"/>
    <property type="match status" value="1"/>
</dbReference>
<feature type="domain" description="Serpin" evidence="5">
    <location>
        <begin position="32"/>
        <end position="395"/>
    </location>
</feature>
<dbReference type="GO" id="GO:0004867">
    <property type="term" value="F:serine-type endopeptidase inhibitor activity"/>
    <property type="evidence" value="ECO:0007669"/>
    <property type="project" value="UniProtKB-KW"/>
</dbReference>
<dbReference type="EMBL" id="JBEDNZ010000025">
    <property type="protein sequence ID" value="KAL0810761.1"/>
    <property type="molecule type" value="Genomic_DNA"/>
</dbReference>
<reference evidence="6 7" key="1">
    <citation type="submission" date="2024-06" db="EMBL/GenBank/DDBJ databases">
        <title>A chromosome-level genome assembly of beet webworm, Loxostege sticticalis.</title>
        <authorList>
            <person name="Zhang Y."/>
        </authorList>
    </citation>
    <scope>NUCLEOTIDE SEQUENCE [LARGE SCALE GENOMIC DNA]</scope>
    <source>
        <strain evidence="6">AQ028</strain>
        <tissue evidence="6">Male pupae</tissue>
    </source>
</reference>
<gene>
    <name evidence="6" type="ORF">ABMA28_010078</name>
</gene>
<feature type="chain" id="PRO_5044853264" description="Serpin domain-containing protein" evidence="4">
    <location>
        <begin position="18"/>
        <end position="398"/>
    </location>
</feature>
<feature type="signal peptide" evidence="4">
    <location>
        <begin position="1"/>
        <end position="17"/>
    </location>
</feature>
<proteinExistence type="inferred from homology"/>
<keyword evidence="2" id="KW-0722">Serine protease inhibitor</keyword>
<dbReference type="AlphaFoldDB" id="A0ABD0S9M5"/>
<evidence type="ECO:0000256" key="2">
    <source>
        <dbReference type="ARBA" id="ARBA00022900"/>
    </source>
</evidence>
<comment type="similarity">
    <text evidence="3">Belongs to the serpin family.</text>
</comment>
<sequence>MWKVVSVYCAVLAGIRAAPADISFAPINEFALQLLENTYAFQENFDKKNIAISPLSVWSIFSLLAEGSAGETFLELMKGLRLPRDLRTTQAMHRAVNGQLKSNKEDVFLKGQSAMFTDCSLEVHPDFCEAATTYSTDIYSVDPSNTTKLANDINLYVCLATEGLITNAVTPDLLQDLRMILVDALYFKASWTYQFDQSQTKETSFYNIQGKNIGSVNMMYQKAPHNIAFPDQIEAQVLEMTYGKNGQYSMMILLPFNGVPIKRVLKNLASQSMDWISELRDSGSGTDVDCFIPRFKLSTRQDLMTPLQYSGIVSIFDSKKAQLPGVSDSPLYVSKTIQNVEIEVTEEGTIAASSTVVGLENRILGQRFEANREFVFLIMERSSNVILFAGVYGEPSLV</sequence>
<protein>
    <recommendedName>
        <fullName evidence="5">Serpin domain-containing protein</fullName>
    </recommendedName>
</protein>
<dbReference type="Gene3D" id="2.30.39.10">
    <property type="entry name" value="Alpha-1-antitrypsin, domain 1"/>
    <property type="match status" value="1"/>
</dbReference>
<keyword evidence="4" id="KW-0732">Signal</keyword>
<dbReference type="InterPro" id="IPR023796">
    <property type="entry name" value="Serpin_dom"/>
</dbReference>
<organism evidence="6 7">
    <name type="scientific">Loxostege sticticalis</name>
    <name type="common">Beet webworm moth</name>
    <dbReference type="NCBI Taxonomy" id="481309"/>
    <lineage>
        <taxon>Eukaryota</taxon>
        <taxon>Metazoa</taxon>
        <taxon>Ecdysozoa</taxon>
        <taxon>Arthropoda</taxon>
        <taxon>Hexapoda</taxon>
        <taxon>Insecta</taxon>
        <taxon>Pterygota</taxon>
        <taxon>Neoptera</taxon>
        <taxon>Endopterygota</taxon>
        <taxon>Lepidoptera</taxon>
        <taxon>Glossata</taxon>
        <taxon>Ditrysia</taxon>
        <taxon>Pyraloidea</taxon>
        <taxon>Crambidae</taxon>
        <taxon>Pyraustinae</taxon>
        <taxon>Loxostege</taxon>
    </lineage>
</organism>
<evidence type="ECO:0000256" key="1">
    <source>
        <dbReference type="ARBA" id="ARBA00022690"/>
    </source>
</evidence>
<dbReference type="Pfam" id="PF00079">
    <property type="entry name" value="Serpin"/>
    <property type="match status" value="1"/>
</dbReference>
<evidence type="ECO:0000313" key="7">
    <source>
        <dbReference type="Proteomes" id="UP001549921"/>
    </source>
</evidence>
<comment type="caution">
    <text evidence="6">The sequence shown here is derived from an EMBL/GenBank/DDBJ whole genome shotgun (WGS) entry which is preliminary data.</text>
</comment>
<dbReference type="InterPro" id="IPR042178">
    <property type="entry name" value="Serpin_sf_1"/>
</dbReference>
<name>A0ABD0S9M5_LOXSC</name>
<dbReference type="Gene3D" id="3.30.497.10">
    <property type="entry name" value="Antithrombin, subunit I, domain 2"/>
    <property type="match status" value="1"/>
</dbReference>
<evidence type="ECO:0000256" key="4">
    <source>
        <dbReference type="SAM" id="SignalP"/>
    </source>
</evidence>
<dbReference type="SMART" id="SM00093">
    <property type="entry name" value="SERPIN"/>
    <property type="match status" value="1"/>
</dbReference>
<evidence type="ECO:0000256" key="3">
    <source>
        <dbReference type="RuleBase" id="RU000411"/>
    </source>
</evidence>
<dbReference type="SUPFAM" id="SSF56574">
    <property type="entry name" value="Serpins"/>
    <property type="match status" value="1"/>
</dbReference>
<dbReference type="InterPro" id="IPR036186">
    <property type="entry name" value="Serpin_sf"/>
</dbReference>
<dbReference type="CDD" id="cd19598">
    <property type="entry name" value="serpin77Ba-like_insects"/>
    <property type="match status" value="1"/>
</dbReference>
<dbReference type="Proteomes" id="UP001549921">
    <property type="component" value="Unassembled WGS sequence"/>
</dbReference>
<dbReference type="InterPro" id="IPR000215">
    <property type="entry name" value="Serpin_fam"/>
</dbReference>
<accession>A0ABD0S9M5</accession>